<feature type="transmembrane region" description="Helical" evidence="2">
    <location>
        <begin position="300"/>
        <end position="318"/>
    </location>
</feature>
<sequence>SVGLTTAEALRRLHKCLKGELDTFRSKERNSVWLRKAFHHENPHSVFRWPSALLLVFEVVAFVVAYSLGGGAVLVGDSLFLCCVLALNLVVVGWDAKLHQVEMRNRADALVDTLASCLGSGDSPAWNIEDHAPLFQPQSPCISLQWAIRDGVLVNVPVQLLVEGDVVVIRPGHQVPGRCSLITKGKEQPVVLDEKETFVPETRVAAGASFAGARLRRPVESRRFMMLEAPFLKYFRLCLENSLMRPVSTFSKERHVINCRYLERIVIPVVLVLTGVLKLVQWRYLGDLTGGAKDLVLQPALTVLPLLPLSLPVLWLGLHGLGNARLHLMVVQAQPGRDALGDCDPEDPFEEEDEARSTQPQAVSPSWSELRPLVVALLRGKAPDLWRTSSLLHVLGSVTTLCCVDKKGILSWPNPTPEKVFFLKPPRARSAIHGSSFDSPDAARLPPRPDVVPQDGPENPDVTSGAGDSGVEGSGYVQTIPKSSPRLDSRHATGGSASYDPTDHMYHPGSHVEVLDLTHSMSSAFGVQFDDPRWKDYIANLKPLGLGILLNTCNPATQEKYACFSDHIACESLHNESAVPVVNKRCLCDLAVQMGFTDRAVEAYQHLQHIALFRHVQPEVVQKGRLARSLNFPRLKMPFPNMCCAVVKEALSGMLQMFTQGTADLILDLCSEYWDGRDLCPLSDSDRKRILDFYQRSSLTSYCLAFAYAPLLPSLLLHPSLEGAYLQLPPDCSHLFPSSMKKLAGQTNLEVEAAKQSHHLSTDSMCIEEEQSQEKEASTKGGERALEATVERLNNQVFIGMVTMQYQACPDFVKLVEQLEAACIRFVHFSKENELRSRGFSEKMGLESGWNCHVSLLSERHRTDSSASTCHPSQTSARSLVSAPLTDLSTQKDHHGSCPTEGKTAGGPPRSVSAPNLFHSLTTTRRHEDSPQSRTSAEAPESGCAAKSVTEAEPLWTQGDSACPSPSTATDSSTDRGAPVAFDISNRAKLPRGIENIRPHIENVDNVPLLVSLFTDCTPEATLEMVRIMQEYGEVVCCLGSVASLHNLPVFLQADCSIALEPLAPQLCARQPAPAQPEQQDPSGPRSWQPSPWALGHALGSLPCVLSARREDRLSLYHLIWEARHFGQAVRSALQFLLCCCLSLSLVQALGALLALPPPLSPAQLLWLLCALLPALALALVLGSRAHDDPRVMTIATGKSHPQVSRQAVLFFVCCYCAKFCPSVLVALACFTLALAHCCRASGLEPCWPHFGPGTKSADSDQIRLSGLALCQNLAAFLLVLYFVVISMGFVHRSKPLWKRNPASNRCWLFTSLAVLLLQLGFCAANVSARASTLVSDLLPLVPQYVWLTGFLWTFLLVPLNELVKIQEMRANRRQQKRARLEFGTKLGMNSPF</sequence>
<feature type="region of interest" description="Disordered" evidence="1">
    <location>
        <begin position="864"/>
        <end position="883"/>
    </location>
</feature>
<dbReference type="InterPro" id="IPR023298">
    <property type="entry name" value="ATPase_P-typ_TM_dom_sf"/>
</dbReference>
<accession>A0A147BCP9</accession>
<feature type="region of interest" description="Disordered" evidence="1">
    <location>
        <begin position="888"/>
        <end position="979"/>
    </location>
</feature>
<feature type="transmembrane region" description="Helical" evidence="2">
    <location>
        <begin position="1209"/>
        <end position="1236"/>
    </location>
</feature>
<evidence type="ECO:0000313" key="3">
    <source>
        <dbReference type="EMBL" id="JAR88546.1"/>
    </source>
</evidence>
<feature type="transmembrane region" description="Helical" evidence="2">
    <location>
        <begin position="1165"/>
        <end position="1183"/>
    </location>
</feature>
<organism evidence="3">
    <name type="scientific">Ixodes ricinus</name>
    <name type="common">Common tick</name>
    <name type="synonym">Acarus ricinus</name>
    <dbReference type="NCBI Taxonomy" id="34613"/>
    <lineage>
        <taxon>Eukaryota</taxon>
        <taxon>Metazoa</taxon>
        <taxon>Ecdysozoa</taxon>
        <taxon>Arthropoda</taxon>
        <taxon>Chelicerata</taxon>
        <taxon>Arachnida</taxon>
        <taxon>Acari</taxon>
        <taxon>Parasitiformes</taxon>
        <taxon>Ixodida</taxon>
        <taxon>Ixodoidea</taxon>
        <taxon>Ixodidae</taxon>
        <taxon>Ixodinae</taxon>
        <taxon>Ixodes</taxon>
    </lineage>
</organism>
<keyword evidence="2" id="KW-0472">Membrane</keyword>
<dbReference type="PANTHER" id="PTHR13219:SF6">
    <property type="entry name" value="TRANSMEMBRANE PROTEIN 94"/>
    <property type="match status" value="1"/>
</dbReference>
<dbReference type="GO" id="GO:0000166">
    <property type="term" value="F:nucleotide binding"/>
    <property type="evidence" value="ECO:0007669"/>
    <property type="project" value="InterPro"/>
</dbReference>
<feature type="transmembrane region" description="Helical" evidence="2">
    <location>
        <begin position="1265"/>
        <end position="1286"/>
    </location>
</feature>
<feature type="region of interest" description="Disordered" evidence="1">
    <location>
        <begin position="341"/>
        <end position="364"/>
    </location>
</feature>
<feature type="transmembrane region" description="Helical" evidence="2">
    <location>
        <begin position="261"/>
        <end position="280"/>
    </location>
</feature>
<evidence type="ECO:0000256" key="1">
    <source>
        <dbReference type="SAM" id="MobiDB-lite"/>
    </source>
</evidence>
<dbReference type="Gene3D" id="3.40.1110.10">
    <property type="entry name" value="Calcium-transporting ATPase, cytoplasmic domain N"/>
    <property type="match status" value="1"/>
</dbReference>
<protein>
    <submittedName>
        <fullName evidence="3">Uncharacterized protein</fullName>
    </submittedName>
</protein>
<dbReference type="Gene3D" id="1.20.1110.10">
    <property type="entry name" value="Calcium-transporting ATPase, transmembrane domain"/>
    <property type="match status" value="1"/>
</dbReference>
<keyword evidence="2" id="KW-1133">Transmembrane helix</keyword>
<feature type="compositionally biased region" description="Polar residues" evidence="1">
    <location>
        <begin position="865"/>
        <end position="879"/>
    </location>
</feature>
<feature type="compositionally biased region" description="Low complexity" evidence="1">
    <location>
        <begin position="961"/>
        <end position="972"/>
    </location>
</feature>
<dbReference type="PANTHER" id="PTHR13219">
    <property type="entry name" value="TRANSMEMBRANE PROTEIN 94"/>
    <property type="match status" value="1"/>
</dbReference>
<feature type="transmembrane region" description="Helical" evidence="2">
    <location>
        <begin position="1345"/>
        <end position="1364"/>
    </location>
</feature>
<reference evidence="3" key="1">
    <citation type="journal article" date="2018" name="PLoS Negl. Trop. Dis.">
        <title>Sialome diversity of ticks revealed by RNAseq of single tick salivary glands.</title>
        <authorList>
            <person name="Perner J."/>
            <person name="Kropackova S."/>
            <person name="Kopacek P."/>
            <person name="Ribeiro J.M."/>
        </authorList>
    </citation>
    <scope>NUCLEOTIDE SEQUENCE</scope>
    <source>
        <strain evidence="3">Siblings of single egg batch collected in Ceske Budejovice</strain>
        <tissue evidence="3">Salivary glands</tissue>
    </source>
</reference>
<feature type="compositionally biased region" description="Acidic residues" evidence="1">
    <location>
        <begin position="341"/>
        <end position="354"/>
    </location>
</feature>
<feature type="transmembrane region" description="Helical" evidence="2">
    <location>
        <begin position="78"/>
        <end position="96"/>
    </location>
</feature>
<name>A0A147BCP9_IXORI</name>
<dbReference type="InterPro" id="IPR039720">
    <property type="entry name" value="TMEM94"/>
</dbReference>
<evidence type="ECO:0000256" key="2">
    <source>
        <dbReference type="SAM" id="Phobius"/>
    </source>
</evidence>
<dbReference type="EMBL" id="GEGO01006858">
    <property type="protein sequence ID" value="JAR88546.1"/>
    <property type="molecule type" value="Transcribed_RNA"/>
</dbReference>
<dbReference type="SUPFAM" id="SSF81665">
    <property type="entry name" value="Calcium ATPase, transmembrane domain M"/>
    <property type="match status" value="1"/>
</dbReference>
<feature type="transmembrane region" description="Helical" evidence="2">
    <location>
        <begin position="46"/>
        <end position="66"/>
    </location>
</feature>
<keyword evidence="2" id="KW-0812">Transmembrane</keyword>
<dbReference type="InterPro" id="IPR023299">
    <property type="entry name" value="ATPase_P-typ_cyto_dom_N"/>
</dbReference>
<feature type="region of interest" description="Disordered" evidence="1">
    <location>
        <begin position="432"/>
        <end position="503"/>
    </location>
</feature>
<proteinExistence type="predicted"/>
<feature type="non-terminal residue" evidence="3">
    <location>
        <position position="1"/>
    </location>
</feature>
<feature type="transmembrane region" description="Helical" evidence="2">
    <location>
        <begin position="1133"/>
        <end position="1153"/>
    </location>
</feature>
<feature type="transmembrane region" description="Helical" evidence="2">
    <location>
        <begin position="1307"/>
        <end position="1329"/>
    </location>
</feature>
<dbReference type="SUPFAM" id="SSF81660">
    <property type="entry name" value="Metal cation-transporting ATPase, ATP-binding domain N"/>
    <property type="match status" value="1"/>
</dbReference>